<accession>A0AAD9CU99</accession>
<dbReference type="Pfam" id="PF25326">
    <property type="entry name" value="ARM_SRB8"/>
    <property type="match status" value="1"/>
</dbReference>
<dbReference type="InterPro" id="IPR057344">
    <property type="entry name" value="ARM_SRB8"/>
</dbReference>
<evidence type="ECO:0000259" key="13">
    <source>
        <dbReference type="SMART" id="SM01281"/>
    </source>
</evidence>
<evidence type="ECO:0000256" key="8">
    <source>
        <dbReference type="ARBA" id="ARBA00023163"/>
    </source>
</evidence>
<feature type="compositionally biased region" description="Basic residues" evidence="12">
    <location>
        <begin position="1747"/>
        <end position="1756"/>
    </location>
</feature>
<dbReference type="PANTHER" id="PTHR46567:SF1">
    <property type="entry name" value="MEDIATOR OF RNA POLYMERASE II TRANSCRIPTION SUBUNIT 12"/>
    <property type="match status" value="1"/>
</dbReference>
<evidence type="ECO:0000256" key="9">
    <source>
        <dbReference type="ARBA" id="ARBA00023242"/>
    </source>
</evidence>
<dbReference type="Proteomes" id="UP001182556">
    <property type="component" value="Unassembled WGS sequence"/>
</dbReference>
<name>A0AAD9CU99_PAPLA</name>
<comment type="subcellular location">
    <subcellularLocation>
        <location evidence="1">Nucleus</location>
    </subcellularLocation>
</comment>
<dbReference type="GO" id="GO:0016592">
    <property type="term" value="C:mediator complex"/>
    <property type="evidence" value="ECO:0007669"/>
    <property type="project" value="InterPro"/>
</dbReference>
<comment type="caution">
    <text evidence="14">The sequence shown here is derived from an EMBL/GenBank/DDBJ whole genome shotgun (WGS) entry which is preliminary data.</text>
</comment>
<keyword evidence="8" id="KW-0804">Transcription</keyword>
<gene>
    <name evidence="14" type="ORF">DB88DRAFT_457209</name>
</gene>
<keyword evidence="5" id="KW-0678">Repressor</keyword>
<feature type="compositionally biased region" description="Acidic residues" evidence="12">
    <location>
        <begin position="1679"/>
        <end position="1698"/>
    </location>
</feature>
<evidence type="ECO:0000256" key="6">
    <source>
        <dbReference type="ARBA" id="ARBA00023015"/>
    </source>
</evidence>
<evidence type="ECO:0000256" key="4">
    <source>
        <dbReference type="ARBA" id="ARBA00019622"/>
    </source>
</evidence>
<dbReference type="InterPro" id="IPR019035">
    <property type="entry name" value="Mediator_Med12"/>
</dbReference>
<comment type="similarity">
    <text evidence="2">Belongs to the Mediator complex subunit 12 family.</text>
</comment>
<keyword evidence="9" id="KW-0539">Nucleus</keyword>
<evidence type="ECO:0000313" key="14">
    <source>
        <dbReference type="EMBL" id="KAK1921652.1"/>
    </source>
</evidence>
<sequence length="1756" mass="192326">MPPTYHPGIAGKMPMKGRRASATKTVHTAVPQVDPEQADVEDFAPPEWRTVLNNRADLGYPDFYPSRPGFNQTEDVLTEEFVKNGFSAKTFVAVGAESFSMHGPIFGHLMNGCLGMLNRLGQEIAQKRDEAMPQIGERAFRIPVRVTYNDTKRLQFLADLANPSVPLHRLMRSPVPHGFKGTELFESMFSPQLSNAPGHNRSTTTPVPTSQPIPLDRAIWFIRVLGANEISAHRGRAQPIMAPVAAPSPIPATPSSTNTAPAANTVVLSSNDWYTQEFTTMFSSWLRIQLGQLALPARTTKTGATAAKGPMGVLGDEKARARWLTKWDYSMKLLVQFRIKHLISTRLFVSWLADTLATANLAQVGFVAQLIGDLLPEMSRHTTIARVCVRAACAKIDEIQTSPASDSLSRIESMLKHVIIVLVDADPLVLLSPSTWRYHGSTIEVLLSSPPAVTGVPDTSTGSLRAPLDRKRVLDEMKRKSEGLIFKPSATESTTSPRRQQMEDLQKLDAMDADTNMTNLCKSYFDGSSSPTTSVVDMARLEEKTFVLLNWAMGLFQLGVHRAYAVDTLLTTWTNLYNKAQAKLPKPKAIDFFTILYKWLDTSDAAHRTENAFAIGITFGDLTRQGLFSYRRYLQVLVAEGHSARSRAPGKPRSHHLPLLAAMPIFVQAKDLLQQRRLALCGDDEEAKARLDQEEERLMDEFRQEVKEYIPELFGLKEYGRSASLRESVYHQMPSAPALNRHLFLQVRFWLAPAAANSLKRQGSRPPIDASTFVRVIHVFHLCNGYSTTADFLIKALEWNDDDEILDLVIDTIRRDADVWTANDKWALLTNALMDRNHAQDEKGRHHSGLAALLLELARRGRLSDDDEEEVRASIEKHPKDSKRPAIGWVDAAESMGPLHQAISTGNIAAAKILAPKLFSRHGPYKAWSTLWWTTLVQAIQASQPARSSEVVEASLAHIEEVDDNTDATLDSVIGKWLEDMSQASVLQLLSSRVASPMIEVLLNLIAHRRLRIVPRILEKLVYTIWKLAATSVIASKGRISANTIQAVTSCMVLAQQLLLTTPPNPDLPPINLRQSLVLQTERGTALNGSNVPTLIRHLPFLVILDKARGTPDKVREQISTLLRGLARTPQFKAAAFRHLPILKDAFLSNEWGKPGMDPGVESGMVDALKLIMSQSSSTSSAKLETIASLDPSTKFSAWRWTSVVLSMRVEFKRLAMRIENGEEPDQARQTLKELVHATLDRDASADDTDLLCETFRGIEPVAAQEIVAVGMERLTVLLSQMLGAENQAGLDSLGKTTDLMLRVLDSASMAPTAATAEHSVLAARHGLLDLISVALQAIERQLTSDDEEPLLEGVVTPKPEDLFAIVLKLLKFTLGLLVAEPSMPAQPRPDFGRLASSFFRVIVAVSDKCNVQTIESLVTVLVYIVDSAPSASRASVHAALMAEMSSASALSALHHRAVIVSALPYTSPPRRPVVLSNPNMGEGADSHLPLDDRPWEMFEALDPPANKVKHGEMFLATKPLRDTASIPMSLFGPQMKREVVPCMPDPGTDRREGVDGTDSDERDGTTWDDYASERNLGDGQAGEPLVVRQLATSLYANPEESTAEDDAATVRSALSPVQPSSATLAFPSSPAVSSTSTAAAAPAPASAAGRPRRASTRLTAPSAQAVRAQTGSNRDPITFEDSEDDEPESESESEPEPLEMPVGKRPRRGGKTVGGKTTRKTTGGKGVPRKVVGGKGVRSVSGKSVRGGRRRSIAD</sequence>
<evidence type="ECO:0000256" key="5">
    <source>
        <dbReference type="ARBA" id="ARBA00022491"/>
    </source>
</evidence>
<evidence type="ECO:0000256" key="2">
    <source>
        <dbReference type="ARBA" id="ARBA00010289"/>
    </source>
</evidence>
<dbReference type="PANTHER" id="PTHR46567">
    <property type="entry name" value="MEDIATOR OF RNA POLYMERASE II TRANSCRIPTION SUBUNIT 12"/>
    <property type="match status" value="1"/>
</dbReference>
<dbReference type="GO" id="GO:0003712">
    <property type="term" value="F:transcription coregulator activity"/>
    <property type="evidence" value="ECO:0007669"/>
    <property type="project" value="InterPro"/>
</dbReference>
<reference evidence="14" key="1">
    <citation type="submission" date="2023-02" db="EMBL/GenBank/DDBJ databases">
        <title>Identification and recombinant expression of a fungal hydrolase from Papiliotrema laurentii that hydrolyzes apple cutin and clears colloidal polyester polyurethane.</title>
        <authorList>
            <consortium name="DOE Joint Genome Institute"/>
            <person name="Roman V.A."/>
            <person name="Bojanowski C."/>
            <person name="Crable B.R."/>
            <person name="Wagner D.N."/>
            <person name="Hung C.S."/>
            <person name="Nadeau L.J."/>
            <person name="Schratz L."/>
            <person name="Haridas S."/>
            <person name="Pangilinan J."/>
            <person name="Lipzen A."/>
            <person name="Na H."/>
            <person name="Yan M."/>
            <person name="Ng V."/>
            <person name="Grigoriev I.V."/>
            <person name="Spatafora J.W."/>
            <person name="Barlow D."/>
            <person name="Biffinger J."/>
            <person name="Kelley-Loughnane N."/>
            <person name="Varaljay V.A."/>
            <person name="Crookes-Goodson W.J."/>
        </authorList>
    </citation>
    <scope>NUCLEOTIDE SEQUENCE</scope>
    <source>
        <strain evidence="14">5307AH</strain>
    </source>
</reference>
<dbReference type="GO" id="GO:0006357">
    <property type="term" value="P:regulation of transcription by RNA polymerase II"/>
    <property type="evidence" value="ECO:0007669"/>
    <property type="project" value="InterPro"/>
</dbReference>
<feature type="region of interest" description="Disordered" evidence="12">
    <location>
        <begin position="1539"/>
        <end position="1584"/>
    </location>
</feature>
<evidence type="ECO:0000256" key="11">
    <source>
        <dbReference type="ARBA" id="ARBA00032010"/>
    </source>
</evidence>
<proteinExistence type="inferred from homology"/>
<organism evidence="14 15">
    <name type="scientific">Papiliotrema laurentii</name>
    <name type="common">Cryptococcus laurentii</name>
    <dbReference type="NCBI Taxonomy" id="5418"/>
    <lineage>
        <taxon>Eukaryota</taxon>
        <taxon>Fungi</taxon>
        <taxon>Dikarya</taxon>
        <taxon>Basidiomycota</taxon>
        <taxon>Agaricomycotina</taxon>
        <taxon>Tremellomycetes</taxon>
        <taxon>Tremellales</taxon>
        <taxon>Rhynchogastremaceae</taxon>
        <taxon>Papiliotrema</taxon>
    </lineage>
</organism>
<evidence type="ECO:0000256" key="7">
    <source>
        <dbReference type="ARBA" id="ARBA00023159"/>
    </source>
</evidence>
<dbReference type="Pfam" id="PF09497">
    <property type="entry name" value="Med12"/>
    <property type="match status" value="1"/>
</dbReference>
<feature type="region of interest" description="Disordered" evidence="12">
    <location>
        <begin position="1620"/>
        <end position="1756"/>
    </location>
</feature>
<feature type="compositionally biased region" description="Polar residues" evidence="12">
    <location>
        <begin position="1659"/>
        <end position="1676"/>
    </location>
</feature>
<dbReference type="EMBL" id="JAODAN010000010">
    <property type="protein sequence ID" value="KAK1921652.1"/>
    <property type="molecule type" value="Genomic_DNA"/>
</dbReference>
<comment type="subunit">
    <text evidence="3">Component of the SRB8-11 complex, which itself associates with the Mediator complex.</text>
</comment>
<evidence type="ECO:0000256" key="12">
    <source>
        <dbReference type="SAM" id="MobiDB-lite"/>
    </source>
</evidence>
<comment type="function">
    <text evidence="10">Component of the SRB8-11 complex. The SRB8-11 complex is a regulatory module of the Mediator complex which is itself involved in regulation of basal and activated RNA polymerase II-dependent transcription. The SRB8-11 complex may be involved in the transcriptional repression of a subset of genes regulated by Mediator. It may inhibit the association of the Mediator complex with RNA polymerase II to form the holoenzyme complex.</text>
</comment>
<keyword evidence="15" id="KW-1185">Reference proteome</keyword>
<evidence type="ECO:0000256" key="10">
    <source>
        <dbReference type="ARBA" id="ARBA00025661"/>
    </source>
</evidence>
<evidence type="ECO:0000256" key="1">
    <source>
        <dbReference type="ARBA" id="ARBA00004123"/>
    </source>
</evidence>
<keyword evidence="7" id="KW-0010">Activator</keyword>
<evidence type="ECO:0000256" key="3">
    <source>
        <dbReference type="ARBA" id="ARBA00011629"/>
    </source>
</evidence>
<dbReference type="SMART" id="SM01281">
    <property type="entry name" value="Med12"/>
    <property type="match status" value="1"/>
</dbReference>
<keyword evidence="6" id="KW-0805">Transcription regulation</keyword>
<feature type="domain" description="Mediator complex subunit Med12" evidence="13">
    <location>
        <begin position="139"/>
        <end position="223"/>
    </location>
</feature>
<feature type="compositionally biased region" description="Low complexity" evidence="12">
    <location>
        <begin position="1628"/>
        <end position="1650"/>
    </location>
</feature>
<evidence type="ECO:0000313" key="15">
    <source>
        <dbReference type="Proteomes" id="UP001182556"/>
    </source>
</evidence>
<protein>
    <recommendedName>
        <fullName evidence="4">Mediator of RNA polymerase II transcription subunit 12</fullName>
    </recommendedName>
    <alternativeName>
        <fullName evidence="11">Mediator complex subunit 12</fullName>
    </alternativeName>
</protein>